<reference evidence="2 3" key="1">
    <citation type="journal article" date="2010" name="Genome Biol. Evol.">
        <title>Functional convergence in reduced genomes of bacterial symbionts spanning 200 My of evolution.</title>
        <authorList>
            <person name="McCutcheon J.P."/>
            <person name="Moran N.A."/>
        </authorList>
    </citation>
    <scope>NUCLEOTIDE SEQUENCE [LARGE SCALE GENOMIC DNA]</scope>
    <source>
        <strain evidence="2 3">CARI</strain>
    </source>
</reference>
<keyword evidence="2" id="KW-0418">Kinase</keyword>
<dbReference type="AlphaFoldDB" id="E0TIW0"/>
<dbReference type="PANTHER" id="PTHR20858:SF17">
    <property type="entry name" value="HYDROXYMETHYLPYRIMIDINE_PHOSPHOMETHYLPYRIMIDINE KINASE THI20-RELATED"/>
    <property type="match status" value="1"/>
</dbReference>
<protein>
    <submittedName>
        <fullName evidence="2">Putative phosphomethylpyrimidine kinase</fullName>
    </submittedName>
</protein>
<keyword evidence="3" id="KW-1185">Reference proteome</keyword>
<dbReference type="Pfam" id="PF08543">
    <property type="entry name" value="Phos_pyr_kin"/>
    <property type="match status" value="1"/>
</dbReference>
<dbReference type="STRING" id="871271.ZICARI_126"/>
<keyword evidence="2" id="KW-0808">Transferase</keyword>
<evidence type="ECO:0000313" key="2">
    <source>
        <dbReference type="EMBL" id="ADM89737.1"/>
    </source>
</evidence>
<dbReference type="InterPro" id="IPR013749">
    <property type="entry name" value="PM/HMP-P_kinase-1"/>
</dbReference>
<reference key="2">
    <citation type="submission" date="2010-08" db="EMBL/GenBank/DDBJ databases">
        <title>Functional convergence in reduced genomes of bacterial symbionts spanning 200 million years of evolution.</title>
        <authorList>
            <person name="McCutcheon J.P."/>
            <person name="Moran N.A."/>
        </authorList>
    </citation>
    <scope>NUCLEOTIDE SEQUENCE</scope>
    <source>
        <strain>CARI</strain>
    </source>
</reference>
<proteinExistence type="predicted"/>
<dbReference type="HOGENOM" id="CLU_1102445_0_0_4"/>
<dbReference type="KEGG" id="zin:ZICARI_126"/>
<dbReference type="GO" id="GO:0009229">
    <property type="term" value="P:thiamine diphosphate biosynthetic process"/>
    <property type="evidence" value="ECO:0007669"/>
    <property type="project" value="UniProtKB-UniPathway"/>
</dbReference>
<dbReference type="GO" id="GO:0008902">
    <property type="term" value="F:hydroxymethylpyrimidine kinase activity"/>
    <property type="evidence" value="ECO:0007669"/>
    <property type="project" value="TreeGrafter"/>
</dbReference>
<dbReference type="Gene3D" id="3.40.1190.20">
    <property type="match status" value="1"/>
</dbReference>
<dbReference type="GO" id="GO:0009228">
    <property type="term" value="P:thiamine biosynthetic process"/>
    <property type="evidence" value="ECO:0007669"/>
    <property type="project" value="TreeGrafter"/>
</dbReference>
<dbReference type="PANTHER" id="PTHR20858">
    <property type="entry name" value="PHOSPHOMETHYLPYRIMIDINE KINASE"/>
    <property type="match status" value="1"/>
</dbReference>
<organism evidence="2 3">
    <name type="scientific">Zinderia insecticola (strain CARI)</name>
    <dbReference type="NCBI Taxonomy" id="871271"/>
    <lineage>
        <taxon>Bacteria</taxon>
        <taxon>Pseudomonadati</taxon>
        <taxon>Pseudomonadota</taxon>
        <taxon>Betaproteobacteria</taxon>
        <taxon>Burkholderiales</taxon>
        <taxon>Oxalobacteraceae</taxon>
        <taxon>Candidatus Zinderia</taxon>
    </lineage>
</organism>
<name>E0TIW0_ZINIC</name>
<accession>E0TIW0</accession>
<evidence type="ECO:0000259" key="1">
    <source>
        <dbReference type="Pfam" id="PF08543"/>
    </source>
</evidence>
<dbReference type="GO" id="GO:0008972">
    <property type="term" value="F:phosphomethylpyrimidine kinase activity"/>
    <property type="evidence" value="ECO:0007669"/>
    <property type="project" value="TreeGrafter"/>
</dbReference>
<dbReference type="InterPro" id="IPR029056">
    <property type="entry name" value="Ribokinase-like"/>
</dbReference>
<dbReference type="EMBL" id="CP002161">
    <property type="protein sequence ID" value="ADM89737.1"/>
    <property type="molecule type" value="Genomic_DNA"/>
</dbReference>
<feature type="domain" description="Pyridoxamine kinase/Phosphomethylpyrimidine kinase" evidence="1">
    <location>
        <begin position="32"/>
        <end position="208"/>
    </location>
</feature>
<dbReference type="UniPathway" id="UPA00060">
    <property type="reaction ID" value="UER00138"/>
</dbReference>
<dbReference type="Proteomes" id="UP000001303">
    <property type="component" value="Chromosome"/>
</dbReference>
<dbReference type="GO" id="GO:0005829">
    <property type="term" value="C:cytosol"/>
    <property type="evidence" value="ECO:0007669"/>
    <property type="project" value="TreeGrafter"/>
</dbReference>
<sequence>MKKINILSISLIDNLNYYKNKFNIKISFNFKINYFTVITSIISQNNIGIRKIIFINSKIILDQINSILDEKKIDIIEINFLGNNNIIKSISSILKYRIKNKIIILNPIFFNNKGYYFSNKNIFKKINKYLFPLVKLITPNLYEIIILSKKIKYNSFKKIKLILKKIYKLNFNKILFIGNYINNNNNFDILYNNKKNIIYNSHKIINSNNKNYEKLYYILISLLIPKFNIPISIFLTKKYINNIIIKYNEFIK</sequence>
<evidence type="ECO:0000313" key="3">
    <source>
        <dbReference type="Proteomes" id="UP000001303"/>
    </source>
</evidence>
<gene>
    <name evidence="2" type="primary">thiD</name>
    <name evidence="2" type="ordered locus">ZICARI_126</name>
</gene>
<dbReference type="SUPFAM" id="SSF53613">
    <property type="entry name" value="Ribokinase-like"/>
    <property type="match status" value="1"/>
</dbReference>